<dbReference type="GO" id="GO:0006635">
    <property type="term" value="P:fatty acid beta-oxidation"/>
    <property type="evidence" value="ECO:0007669"/>
    <property type="project" value="TreeGrafter"/>
</dbReference>
<dbReference type="InterPro" id="IPR002539">
    <property type="entry name" value="MaoC-like_dom"/>
</dbReference>
<dbReference type="SUPFAM" id="SSF54637">
    <property type="entry name" value="Thioesterase/thiol ester dehydrase-isomerase"/>
    <property type="match status" value="2"/>
</dbReference>
<evidence type="ECO:0000259" key="2">
    <source>
        <dbReference type="Pfam" id="PF22622"/>
    </source>
</evidence>
<organism evidence="3 4">
    <name type="scientific">Acrasis kona</name>
    <dbReference type="NCBI Taxonomy" id="1008807"/>
    <lineage>
        <taxon>Eukaryota</taxon>
        <taxon>Discoba</taxon>
        <taxon>Heterolobosea</taxon>
        <taxon>Tetramitia</taxon>
        <taxon>Eutetramitia</taxon>
        <taxon>Acrasidae</taxon>
        <taxon>Acrasis</taxon>
    </lineage>
</organism>
<dbReference type="GO" id="GO:0005777">
    <property type="term" value="C:peroxisome"/>
    <property type="evidence" value="ECO:0007669"/>
    <property type="project" value="TreeGrafter"/>
</dbReference>
<dbReference type="PANTHER" id="PTHR13078">
    <property type="entry name" value="PEROXISOMAL MULTIFUNCTIONAL ENZYME TYPE 2-RELATED"/>
    <property type="match status" value="1"/>
</dbReference>
<comment type="caution">
    <text evidence="3">The sequence shown here is derived from an EMBL/GenBank/DDBJ whole genome shotgun (WGS) entry which is preliminary data.</text>
</comment>
<sequence length="296" mass="33053">MQSDDTNKIETKNISYNKRDLILYALGIGRTDKRYIYELDPSFCAFPTYPLVLNLKGDYQDVNLYADQVNINKIPGMKQIDLRKVVHGEQYYEVIQAIPTSGNFILEENVSDIWDTGRGMIIDKDAVMKDSNTGITYAKLTTSAFVIGAGGFNGKKKPQRPIPKLLNKEPDVVHEEIIPQNANLLYRLSGDYNPLHVDDSIGKNLGMKGAILHGLCTYGYSAAAVLIHFANNDSSKFKSIYGKFASPVYPGETLQTLMWKAQTEEGHAIAFETRVKERNIAVITNGLVILHTTSKL</sequence>
<dbReference type="Pfam" id="PF22622">
    <property type="entry name" value="MFE-2_hydrat-2_N"/>
    <property type="match status" value="1"/>
</dbReference>
<evidence type="ECO:0000313" key="3">
    <source>
        <dbReference type="EMBL" id="KAL0480750.1"/>
    </source>
</evidence>
<dbReference type="Gene3D" id="3.10.129.10">
    <property type="entry name" value="Hotdog Thioesterase"/>
    <property type="match status" value="2"/>
</dbReference>
<feature type="domain" description="MaoC-like" evidence="1">
    <location>
        <begin position="168"/>
        <end position="276"/>
    </location>
</feature>
<evidence type="ECO:0000313" key="4">
    <source>
        <dbReference type="Proteomes" id="UP001431209"/>
    </source>
</evidence>
<evidence type="ECO:0000259" key="1">
    <source>
        <dbReference type="Pfam" id="PF01575"/>
    </source>
</evidence>
<reference evidence="3 4" key="1">
    <citation type="submission" date="2024-03" db="EMBL/GenBank/DDBJ databases">
        <title>The Acrasis kona genome and developmental transcriptomes reveal deep origins of eukaryotic multicellular pathways.</title>
        <authorList>
            <person name="Sheikh S."/>
            <person name="Fu C.-J."/>
            <person name="Brown M.W."/>
            <person name="Baldauf S.L."/>
        </authorList>
    </citation>
    <scope>NUCLEOTIDE SEQUENCE [LARGE SCALE GENOMIC DNA]</scope>
    <source>
        <strain evidence="3 4">ATCC MYA-3509</strain>
    </source>
</reference>
<dbReference type="GO" id="GO:0044594">
    <property type="term" value="F:17-beta-hydroxysteroid dehydrogenase (NAD+) activity"/>
    <property type="evidence" value="ECO:0007669"/>
    <property type="project" value="TreeGrafter"/>
</dbReference>
<proteinExistence type="predicted"/>
<keyword evidence="4" id="KW-1185">Reference proteome</keyword>
<dbReference type="InterPro" id="IPR054357">
    <property type="entry name" value="MFE-2_N"/>
</dbReference>
<dbReference type="Proteomes" id="UP001431209">
    <property type="component" value="Unassembled WGS sequence"/>
</dbReference>
<dbReference type="PANTHER" id="PTHR13078:SF57">
    <property type="entry name" value="DEHYDRATASE, PUTATIVE (AFU_ORTHOLOGUE AFUA_5G00640)-RELATED"/>
    <property type="match status" value="1"/>
</dbReference>
<dbReference type="CDD" id="cd03448">
    <property type="entry name" value="HDE_HSD"/>
    <property type="match status" value="1"/>
</dbReference>
<gene>
    <name evidence="3" type="ORF">AKO1_006906</name>
</gene>
<evidence type="ECO:0008006" key="5">
    <source>
        <dbReference type="Google" id="ProtNLM"/>
    </source>
</evidence>
<dbReference type="EMBL" id="JAOPGA020000687">
    <property type="protein sequence ID" value="KAL0480750.1"/>
    <property type="molecule type" value="Genomic_DNA"/>
</dbReference>
<dbReference type="GO" id="GO:0003857">
    <property type="term" value="F:(3S)-3-hydroxyacyl-CoA dehydrogenase (NAD+) activity"/>
    <property type="evidence" value="ECO:0007669"/>
    <property type="project" value="TreeGrafter"/>
</dbReference>
<dbReference type="AlphaFoldDB" id="A0AAW2YVD3"/>
<protein>
    <recommendedName>
        <fullName evidence="5">MaoC-like domain-containing protein</fullName>
    </recommendedName>
</protein>
<accession>A0AAW2YVD3</accession>
<dbReference type="GO" id="GO:0004300">
    <property type="term" value="F:enoyl-CoA hydratase activity"/>
    <property type="evidence" value="ECO:0007669"/>
    <property type="project" value="TreeGrafter"/>
</dbReference>
<dbReference type="Pfam" id="PF01575">
    <property type="entry name" value="MaoC_dehydratas"/>
    <property type="match status" value="1"/>
</dbReference>
<name>A0AAW2YVD3_9EUKA</name>
<feature type="domain" description="Peroxisomal multifunctional enzyme type 2-like N-terminal" evidence="2">
    <location>
        <begin position="15"/>
        <end position="148"/>
    </location>
</feature>
<dbReference type="InterPro" id="IPR029069">
    <property type="entry name" value="HotDog_dom_sf"/>
</dbReference>